<dbReference type="PANTHER" id="PTHR30531">
    <property type="entry name" value="FLAGELLAR BIOSYNTHETIC PROTEIN FLHB"/>
    <property type="match status" value="1"/>
</dbReference>
<dbReference type="STRING" id="671143.DAMO_1715"/>
<dbReference type="Pfam" id="PF01312">
    <property type="entry name" value="Bac_export_2"/>
    <property type="match status" value="1"/>
</dbReference>
<dbReference type="EMBL" id="FP565575">
    <property type="protein sequence ID" value="CBE68773.1"/>
    <property type="molecule type" value="Genomic_DNA"/>
</dbReference>
<dbReference type="InterPro" id="IPR006135">
    <property type="entry name" value="T3SS_substrate_exporter"/>
</dbReference>
<keyword evidence="1" id="KW-0966">Cell projection</keyword>
<dbReference type="GO" id="GO:0009306">
    <property type="term" value="P:protein secretion"/>
    <property type="evidence" value="ECO:0007669"/>
    <property type="project" value="InterPro"/>
</dbReference>
<protein>
    <submittedName>
        <fullName evidence="1">Cytoplasmic domain of flagellar protein FhlB-like protein protein</fullName>
    </submittedName>
</protein>
<accession>D5MG92</accession>
<name>D5MG92_METO1</name>
<dbReference type="Gene3D" id="3.40.1690.10">
    <property type="entry name" value="secretion proteins EscU"/>
    <property type="match status" value="1"/>
</dbReference>
<dbReference type="AlphaFoldDB" id="D5MG92"/>
<keyword evidence="1" id="KW-0969">Cilium</keyword>
<dbReference type="InterPro" id="IPR029025">
    <property type="entry name" value="T3SS_substrate_exporter_C"/>
</dbReference>
<evidence type="ECO:0000313" key="1">
    <source>
        <dbReference type="EMBL" id="CBE68773.1"/>
    </source>
</evidence>
<dbReference type="PANTHER" id="PTHR30531:SF12">
    <property type="entry name" value="FLAGELLAR BIOSYNTHETIC PROTEIN FLHB"/>
    <property type="match status" value="1"/>
</dbReference>
<sequence length="104" mass="11333">MATRRRSSPEIQQAVALKYEAGENGAPEVVASGRGRIAEQIIALAKAHGIYVKQDPELVEVLSRLDIGDAIPPELYAVVAEILAFVYRVNAKRDLHNSLPPSSR</sequence>
<organism evidence="1 2">
    <name type="scientific">Methylomirabilis oxygeniifera</name>
    <dbReference type="NCBI Taxonomy" id="671143"/>
    <lineage>
        <taxon>Bacteria</taxon>
        <taxon>Candidatus Methylomirabilota</taxon>
        <taxon>Candidatus Methylomirabilia</taxon>
        <taxon>Candidatus Methylomirabilales</taxon>
        <taxon>Candidatus Methylomirabilaceae</taxon>
        <taxon>Candidatus Methylomirabilis</taxon>
    </lineage>
</organism>
<reference evidence="1 2" key="1">
    <citation type="journal article" date="2010" name="Nature">
        <title>Nitrite-driven anaerobic methane oxidation by oxygenic bacteria.</title>
        <authorList>
            <person name="Ettwig K.F."/>
            <person name="Butler M.K."/>
            <person name="Le Paslier D."/>
            <person name="Pelletier E."/>
            <person name="Mangenot S."/>
            <person name="Kuypers M.M.M."/>
            <person name="Schreiber F."/>
            <person name="Dutilh B.E."/>
            <person name="Zedelius J."/>
            <person name="de Beer D."/>
            <person name="Gloerich J."/>
            <person name="Wessels H.J.C.T."/>
            <person name="van Allen T."/>
            <person name="Luesken F."/>
            <person name="Wu M."/>
            <person name="van de Pas-Schoonen K.T."/>
            <person name="Op den Camp H.J.M."/>
            <person name="Janssen-Megens E.M."/>
            <person name="Francoijs K-J."/>
            <person name="Stunnenberg H."/>
            <person name="Weissenbach J."/>
            <person name="Jetten M.S.M."/>
            <person name="Strous M."/>
        </authorList>
    </citation>
    <scope>NUCLEOTIDE SEQUENCE [LARGE SCALE GENOMIC DNA]</scope>
</reference>
<dbReference type="HOGENOM" id="CLU_041013_4_2_0"/>
<evidence type="ECO:0000313" key="2">
    <source>
        <dbReference type="Proteomes" id="UP000006898"/>
    </source>
</evidence>
<dbReference type="GO" id="GO:0005886">
    <property type="term" value="C:plasma membrane"/>
    <property type="evidence" value="ECO:0007669"/>
    <property type="project" value="TreeGrafter"/>
</dbReference>
<dbReference type="SUPFAM" id="SSF160544">
    <property type="entry name" value="EscU C-terminal domain-like"/>
    <property type="match status" value="1"/>
</dbReference>
<gene>
    <name evidence="1" type="ORF">DAMO_1715</name>
</gene>
<proteinExistence type="predicted"/>
<dbReference type="KEGG" id="mox:DAMO_1715"/>
<dbReference type="Proteomes" id="UP000006898">
    <property type="component" value="Chromosome"/>
</dbReference>
<keyword evidence="1" id="KW-0282">Flagellum</keyword>
<dbReference type="eggNOG" id="COG2257">
    <property type="taxonomic scope" value="Bacteria"/>
</dbReference>